<gene>
    <name evidence="1" type="ORF">CYLTODRAFT_447890</name>
</gene>
<name>A0A0D7ARD8_9AGAR</name>
<dbReference type="EMBL" id="KN881157">
    <property type="protein sequence ID" value="KIY60918.1"/>
    <property type="molecule type" value="Genomic_DNA"/>
</dbReference>
<dbReference type="Proteomes" id="UP000054007">
    <property type="component" value="Unassembled WGS sequence"/>
</dbReference>
<protein>
    <submittedName>
        <fullName evidence="1">Uncharacterized protein</fullName>
    </submittedName>
</protein>
<keyword evidence="2" id="KW-1185">Reference proteome</keyword>
<dbReference type="AlphaFoldDB" id="A0A0D7ARD8"/>
<proteinExistence type="predicted"/>
<sequence length="101" mass="11204">MKSTFTKLLAASSRSSAEKLAEKAYTTVSEPVDKIQAAYYNLRQIAGEEHVVTLQARSMHTAAAIVPAACLELWEITADEQYAERLVESHTKGVLMFQTWA</sequence>
<accession>A0A0D7ARD8</accession>
<evidence type="ECO:0000313" key="1">
    <source>
        <dbReference type="EMBL" id="KIY60918.1"/>
    </source>
</evidence>
<evidence type="ECO:0000313" key="2">
    <source>
        <dbReference type="Proteomes" id="UP000054007"/>
    </source>
</evidence>
<reference evidence="1 2" key="1">
    <citation type="journal article" date="2015" name="Fungal Genet. Biol.">
        <title>Evolution of novel wood decay mechanisms in Agaricales revealed by the genome sequences of Fistulina hepatica and Cylindrobasidium torrendii.</title>
        <authorList>
            <person name="Floudas D."/>
            <person name="Held B.W."/>
            <person name="Riley R."/>
            <person name="Nagy L.G."/>
            <person name="Koehler G."/>
            <person name="Ransdell A.S."/>
            <person name="Younus H."/>
            <person name="Chow J."/>
            <person name="Chiniquy J."/>
            <person name="Lipzen A."/>
            <person name="Tritt A."/>
            <person name="Sun H."/>
            <person name="Haridas S."/>
            <person name="LaButti K."/>
            <person name="Ohm R.A."/>
            <person name="Kues U."/>
            <person name="Blanchette R.A."/>
            <person name="Grigoriev I.V."/>
            <person name="Minto R.E."/>
            <person name="Hibbett D.S."/>
        </authorList>
    </citation>
    <scope>NUCLEOTIDE SEQUENCE [LARGE SCALE GENOMIC DNA]</scope>
    <source>
        <strain evidence="1 2">FP15055 ss-10</strain>
    </source>
</reference>
<organism evidence="1 2">
    <name type="scientific">Cylindrobasidium torrendii FP15055 ss-10</name>
    <dbReference type="NCBI Taxonomy" id="1314674"/>
    <lineage>
        <taxon>Eukaryota</taxon>
        <taxon>Fungi</taxon>
        <taxon>Dikarya</taxon>
        <taxon>Basidiomycota</taxon>
        <taxon>Agaricomycotina</taxon>
        <taxon>Agaricomycetes</taxon>
        <taxon>Agaricomycetidae</taxon>
        <taxon>Agaricales</taxon>
        <taxon>Marasmiineae</taxon>
        <taxon>Physalacriaceae</taxon>
        <taxon>Cylindrobasidium</taxon>
    </lineage>
</organism>